<protein>
    <submittedName>
        <fullName evidence="2">Unnamed protein product</fullName>
    </submittedName>
</protein>
<sequence>MPMTSISLLKNVTGVKTFTFVLSKVKNSSTSLTSCPHQQCQNLGFCSHTHPLIKSSTQSQVEIPIATPVQDINSATSSSYPSSSYPINGVYAHSPISSNPSSFNKKRNYISTSNSVSHKSPEYHNYNYGSNLDDLDFNVLSLKDYQDNESIRSTSDPMNLLSKKDYQKQKQQQKQNKKNHLRNSSYFDLDNSSDNSLVNDSFKFSIVNDKYLIPGSTPSPNN</sequence>
<feature type="region of interest" description="Disordered" evidence="1">
    <location>
        <begin position="165"/>
        <end position="190"/>
    </location>
</feature>
<evidence type="ECO:0000256" key="1">
    <source>
        <dbReference type="SAM" id="MobiDB-lite"/>
    </source>
</evidence>
<dbReference type="AlphaFoldDB" id="A0A9W6T649"/>
<evidence type="ECO:0000313" key="3">
    <source>
        <dbReference type="Proteomes" id="UP001165120"/>
    </source>
</evidence>
<reference evidence="2" key="1">
    <citation type="submission" date="2023-04" db="EMBL/GenBank/DDBJ databases">
        <title>Candida boidinii NBRC 10035.</title>
        <authorList>
            <person name="Ichikawa N."/>
            <person name="Sato H."/>
            <person name="Tonouchi N."/>
        </authorList>
    </citation>
    <scope>NUCLEOTIDE SEQUENCE</scope>
    <source>
        <strain evidence="2">NBRC 10035</strain>
    </source>
</reference>
<proteinExistence type="predicted"/>
<accession>A0A9W6T649</accession>
<dbReference type="EMBL" id="BSXN01002349">
    <property type="protein sequence ID" value="GME76356.1"/>
    <property type="molecule type" value="Genomic_DNA"/>
</dbReference>
<organism evidence="2 3">
    <name type="scientific">Candida boidinii</name>
    <name type="common">Yeast</name>
    <dbReference type="NCBI Taxonomy" id="5477"/>
    <lineage>
        <taxon>Eukaryota</taxon>
        <taxon>Fungi</taxon>
        <taxon>Dikarya</taxon>
        <taxon>Ascomycota</taxon>
        <taxon>Saccharomycotina</taxon>
        <taxon>Pichiomycetes</taxon>
        <taxon>Pichiales</taxon>
        <taxon>Pichiaceae</taxon>
        <taxon>Ogataea</taxon>
        <taxon>Ogataea/Candida clade</taxon>
    </lineage>
</organism>
<comment type="caution">
    <text evidence="2">The sequence shown here is derived from an EMBL/GenBank/DDBJ whole genome shotgun (WGS) entry which is preliminary data.</text>
</comment>
<gene>
    <name evidence="2" type="ORF">Cboi02_000514200</name>
</gene>
<dbReference type="Proteomes" id="UP001165120">
    <property type="component" value="Unassembled WGS sequence"/>
</dbReference>
<keyword evidence="3" id="KW-1185">Reference proteome</keyword>
<evidence type="ECO:0000313" key="2">
    <source>
        <dbReference type="EMBL" id="GME76356.1"/>
    </source>
</evidence>
<name>A0A9W6T649_CANBO</name>